<protein>
    <submittedName>
        <fullName evidence="2">Uncharacterized protein</fullName>
    </submittedName>
</protein>
<gene>
    <name evidence="2" type="ORF">cubi_03498</name>
</gene>
<dbReference type="OrthoDB" id="341529at2759"/>
<name>A0A1J4ML02_9CRYT</name>
<accession>A0A1J4ML02</accession>
<evidence type="ECO:0000313" key="2">
    <source>
        <dbReference type="EMBL" id="OII73700.1"/>
    </source>
</evidence>
<reference evidence="2 3" key="1">
    <citation type="submission" date="2016-10" db="EMBL/GenBank/DDBJ databases">
        <title>Reductive evolution of mitochondrial metabolism and differential evolution of invasion-related proteins in Cryptosporidium.</title>
        <authorList>
            <person name="Liu S."/>
            <person name="Roellig D.M."/>
            <person name="Guo Y."/>
            <person name="Li N."/>
            <person name="Frace M.A."/>
            <person name="Tang K."/>
            <person name="Zhang L."/>
            <person name="Feng Y."/>
            <person name="Xiao L."/>
        </authorList>
    </citation>
    <scope>NUCLEOTIDE SEQUENCE [LARGE SCALE GENOMIC DNA]</scope>
    <source>
        <strain evidence="2">39726</strain>
    </source>
</reference>
<dbReference type="VEuPathDB" id="CryptoDB:cubi_03498"/>
<dbReference type="EMBL" id="LRBP01000014">
    <property type="protein sequence ID" value="OII73700.1"/>
    <property type="molecule type" value="Genomic_DNA"/>
</dbReference>
<feature type="compositionally biased region" description="Low complexity" evidence="1">
    <location>
        <begin position="236"/>
        <end position="248"/>
    </location>
</feature>
<sequence length="342" mass="39704">MHYLNDNTAYREDEYLIILHKDEFNDKELEETIKLNINGNYYMYQRTEFLGDSASYGRFSSEVLFKKINALKTYIESSDLKVTLNFNKFKEMINEVLSLIDINIFQKKDLMIKEIENLGLIITSNFEKNIKRAKVSIEGDKRIKKSIEFIYWLLKKNTGLNRAERANEVRNFNANNNQSEIYKECKENLSKIDSKVNYEQKMGILGTNDDKITELVISTEIQGNQRITNFGKDKNNSNLSDESSLSSEIENEQIFTETEGDSSENSNMDDIDSDISQKSEPIINKNRMHKLYRRAGTVINGNDSSNISDTKVDKNKYLKLIESYKNFKKTAEAKENISTNHD</sequence>
<comment type="caution">
    <text evidence="2">The sequence shown here is derived from an EMBL/GenBank/DDBJ whole genome shotgun (WGS) entry which is preliminary data.</text>
</comment>
<keyword evidence="3" id="KW-1185">Reference proteome</keyword>
<proteinExistence type="predicted"/>
<dbReference type="Proteomes" id="UP000186176">
    <property type="component" value="Unassembled WGS sequence"/>
</dbReference>
<evidence type="ECO:0000256" key="1">
    <source>
        <dbReference type="SAM" id="MobiDB-lite"/>
    </source>
</evidence>
<feature type="region of interest" description="Disordered" evidence="1">
    <location>
        <begin position="228"/>
        <end position="250"/>
    </location>
</feature>
<evidence type="ECO:0000313" key="3">
    <source>
        <dbReference type="Proteomes" id="UP000186176"/>
    </source>
</evidence>
<dbReference type="GeneID" id="39980290"/>
<dbReference type="AlphaFoldDB" id="A0A1J4ML02"/>
<organism evidence="2 3">
    <name type="scientific">Cryptosporidium ubiquitum</name>
    <dbReference type="NCBI Taxonomy" id="857276"/>
    <lineage>
        <taxon>Eukaryota</taxon>
        <taxon>Sar</taxon>
        <taxon>Alveolata</taxon>
        <taxon>Apicomplexa</taxon>
        <taxon>Conoidasida</taxon>
        <taxon>Coccidia</taxon>
        <taxon>Eucoccidiorida</taxon>
        <taxon>Eimeriorina</taxon>
        <taxon>Cryptosporidiidae</taxon>
        <taxon>Cryptosporidium</taxon>
    </lineage>
</organism>
<dbReference type="RefSeq" id="XP_028874955.1">
    <property type="nucleotide sequence ID" value="XM_029020511.1"/>
</dbReference>